<dbReference type="GO" id="GO:0030414">
    <property type="term" value="F:peptidase inhibitor activity"/>
    <property type="evidence" value="ECO:0007669"/>
    <property type="project" value="InterPro"/>
</dbReference>
<evidence type="ECO:0000259" key="3">
    <source>
        <dbReference type="PROSITE" id="PS51390"/>
    </source>
</evidence>
<accession>A0A6A4X1V6</accession>
<dbReference type="GO" id="GO:0005576">
    <property type="term" value="C:extracellular region"/>
    <property type="evidence" value="ECO:0007669"/>
    <property type="project" value="InterPro"/>
</dbReference>
<protein>
    <recommendedName>
        <fullName evidence="3">WAP domain-containing protein</fullName>
    </recommendedName>
</protein>
<sequence length="371" mass="40548">MQQSRVMSPLLLFSLLALSTVPGGDSANLSLQRSPLDVTQLSRPQIRTKRSLVASNVIDEHGNPVFLHSNGASGKRTIVNPFVTSHKLVTSRRKVASRDRPTRSQSFRTQTQKLRRRHLSGVQSPRQTLHGSRGFATVRGNRYDIRPDQGVVPHNRWQVRANHHHRYNAATNQRRRYSAPANQRGRYSAPTNHVNRQTTQSQQPWRIVTNQGTSGSQGHHGSGGVGGASHSSGGAAHSSGGAAHSSGGTGSTVAFVTNAPTTEAPIPDEHRSEYEHGLEPHMPLNAGKMATFLIKKSTQKRPYLDRTKGLGTLHTSRRGQCPVVDQSRCPPLPSGPLPPSCSNDYQCREPTTKCCYDPCLTVSKCVRPVGR</sequence>
<feature type="domain" description="WAP" evidence="3">
    <location>
        <begin position="314"/>
        <end position="369"/>
    </location>
</feature>
<feature type="signal peptide" evidence="2">
    <location>
        <begin position="1"/>
        <end position="26"/>
    </location>
</feature>
<feature type="region of interest" description="Disordered" evidence="1">
    <location>
        <begin position="91"/>
        <end position="132"/>
    </location>
</feature>
<comment type="caution">
    <text evidence="4">The sequence shown here is derived from an EMBL/GenBank/DDBJ whole genome shotgun (WGS) entry which is preliminary data.</text>
</comment>
<proteinExistence type="predicted"/>
<reference evidence="4 5" key="1">
    <citation type="submission" date="2019-07" db="EMBL/GenBank/DDBJ databases">
        <title>Draft genome assembly of a fouling barnacle, Amphibalanus amphitrite (Darwin, 1854): The first reference genome for Thecostraca.</title>
        <authorList>
            <person name="Kim W."/>
        </authorList>
    </citation>
    <scope>NUCLEOTIDE SEQUENCE [LARGE SCALE GENOMIC DNA]</scope>
    <source>
        <strain evidence="4">SNU_AA5</strain>
        <tissue evidence="4">Soma without cirri and trophi</tissue>
    </source>
</reference>
<evidence type="ECO:0000313" key="5">
    <source>
        <dbReference type="Proteomes" id="UP000440578"/>
    </source>
</evidence>
<gene>
    <name evidence="4" type="ORF">FJT64_002168</name>
</gene>
<keyword evidence="2" id="KW-0732">Signal</keyword>
<feature type="compositionally biased region" description="Basic residues" evidence="1">
    <location>
        <begin position="165"/>
        <end position="177"/>
    </location>
</feature>
<feature type="compositionally biased region" description="Polar residues" evidence="1">
    <location>
        <begin position="189"/>
        <end position="210"/>
    </location>
</feature>
<feature type="compositionally biased region" description="Polar residues" evidence="1">
    <location>
        <begin position="103"/>
        <end position="112"/>
    </location>
</feature>
<name>A0A6A4X1V6_AMPAM</name>
<organism evidence="4 5">
    <name type="scientific">Amphibalanus amphitrite</name>
    <name type="common">Striped barnacle</name>
    <name type="synonym">Balanus amphitrite</name>
    <dbReference type="NCBI Taxonomy" id="1232801"/>
    <lineage>
        <taxon>Eukaryota</taxon>
        <taxon>Metazoa</taxon>
        <taxon>Ecdysozoa</taxon>
        <taxon>Arthropoda</taxon>
        <taxon>Crustacea</taxon>
        <taxon>Multicrustacea</taxon>
        <taxon>Cirripedia</taxon>
        <taxon>Thoracica</taxon>
        <taxon>Thoracicalcarea</taxon>
        <taxon>Balanomorpha</taxon>
        <taxon>Balanoidea</taxon>
        <taxon>Balanidae</taxon>
        <taxon>Amphibalaninae</taxon>
        <taxon>Amphibalanus</taxon>
    </lineage>
</organism>
<dbReference type="Proteomes" id="UP000440578">
    <property type="component" value="Unassembled WGS sequence"/>
</dbReference>
<dbReference type="AlphaFoldDB" id="A0A6A4X1V6"/>
<dbReference type="InterPro" id="IPR008197">
    <property type="entry name" value="WAP_dom"/>
</dbReference>
<dbReference type="PROSITE" id="PS51390">
    <property type="entry name" value="WAP"/>
    <property type="match status" value="1"/>
</dbReference>
<evidence type="ECO:0000313" key="4">
    <source>
        <dbReference type="EMBL" id="KAF0308371.1"/>
    </source>
</evidence>
<evidence type="ECO:0000256" key="2">
    <source>
        <dbReference type="SAM" id="SignalP"/>
    </source>
</evidence>
<feature type="compositionally biased region" description="Polar residues" evidence="1">
    <location>
        <begin position="121"/>
        <end position="130"/>
    </location>
</feature>
<feature type="chain" id="PRO_5025498357" description="WAP domain-containing protein" evidence="2">
    <location>
        <begin position="27"/>
        <end position="371"/>
    </location>
</feature>
<dbReference type="OrthoDB" id="6403058at2759"/>
<feature type="compositionally biased region" description="Low complexity" evidence="1">
    <location>
        <begin position="228"/>
        <end position="254"/>
    </location>
</feature>
<feature type="compositionally biased region" description="Gly residues" evidence="1">
    <location>
        <begin position="218"/>
        <end position="227"/>
    </location>
</feature>
<feature type="region of interest" description="Disordered" evidence="1">
    <location>
        <begin position="165"/>
        <end position="254"/>
    </location>
</feature>
<keyword evidence="5" id="KW-1185">Reference proteome</keyword>
<evidence type="ECO:0000256" key="1">
    <source>
        <dbReference type="SAM" id="MobiDB-lite"/>
    </source>
</evidence>
<dbReference type="EMBL" id="VIIS01000492">
    <property type="protein sequence ID" value="KAF0308371.1"/>
    <property type="molecule type" value="Genomic_DNA"/>
</dbReference>